<dbReference type="InterPro" id="IPR036770">
    <property type="entry name" value="Ankyrin_rpt-contain_sf"/>
</dbReference>
<keyword evidence="6 14" id="KW-0812">Transmembrane</keyword>
<evidence type="ECO:0000256" key="5">
    <source>
        <dbReference type="ARBA" id="ARBA00022673"/>
    </source>
</evidence>
<keyword evidence="17" id="KW-1185">Reference proteome</keyword>
<accession>A0A210PVU1</accession>
<feature type="transmembrane region" description="Helical" evidence="14">
    <location>
        <begin position="396"/>
        <end position="415"/>
    </location>
</feature>
<evidence type="ECO:0000313" key="17">
    <source>
        <dbReference type="Proteomes" id="UP000242188"/>
    </source>
</evidence>
<dbReference type="GO" id="GO:0005886">
    <property type="term" value="C:plasma membrane"/>
    <property type="evidence" value="ECO:0007669"/>
    <property type="project" value="UniProtKB-SubCell"/>
</dbReference>
<dbReference type="PROSITE" id="PS50297">
    <property type="entry name" value="ANK_REP_REGION"/>
    <property type="match status" value="1"/>
</dbReference>
<dbReference type="AlphaFoldDB" id="A0A210PVU1"/>
<keyword evidence="10" id="KW-0406">Ion transport</keyword>
<dbReference type="GO" id="GO:0098703">
    <property type="term" value="P:calcium ion import across plasma membrane"/>
    <property type="evidence" value="ECO:0007669"/>
    <property type="project" value="TreeGrafter"/>
</dbReference>
<organism evidence="16 17">
    <name type="scientific">Mizuhopecten yessoensis</name>
    <name type="common">Japanese scallop</name>
    <name type="synonym">Patinopecten yessoensis</name>
    <dbReference type="NCBI Taxonomy" id="6573"/>
    <lineage>
        <taxon>Eukaryota</taxon>
        <taxon>Metazoa</taxon>
        <taxon>Spiralia</taxon>
        <taxon>Lophotrochozoa</taxon>
        <taxon>Mollusca</taxon>
        <taxon>Bivalvia</taxon>
        <taxon>Autobranchia</taxon>
        <taxon>Pteriomorphia</taxon>
        <taxon>Pectinida</taxon>
        <taxon>Pectinoidea</taxon>
        <taxon>Pectinidae</taxon>
        <taxon>Mizuhopecten</taxon>
    </lineage>
</organism>
<feature type="transmembrane region" description="Helical" evidence="14">
    <location>
        <begin position="251"/>
        <end position="269"/>
    </location>
</feature>
<evidence type="ECO:0000256" key="4">
    <source>
        <dbReference type="ARBA" id="ARBA00022568"/>
    </source>
</evidence>
<evidence type="ECO:0000256" key="14">
    <source>
        <dbReference type="SAM" id="Phobius"/>
    </source>
</evidence>
<keyword evidence="3" id="KW-1003">Cell membrane</keyword>
<comment type="caution">
    <text evidence="16">The sequence shown here is derived from an EMBL/GenBank/DDBJ whole genome shotgun (WGS) entry which is preliminary data.</text>
</comment>
<evidence type="ECO:0000256" key="6">
    <source>
        <dbReference type="ARBA" id="ARBA00022692"/>
    </source>
</evidence>
<dbReference type="EMBL" id="NEDP02005459">
    <property type="protein sequence ID" value="OWF40586.1"/>
    <property type="molecule type" value="Genomic_DNA"/>
</dbReference>
<keyword evidence="5" id="KW-0107">Calcium channel</keyword>
<dbReference type="Gene3D" id="1.10.287.70">
    <property type="match status" value="1"/>
</dbReference>
<name>A0A210PVU1_MIZYE</name>
<dbReference type="InterPro" id="IPR024862">
    <property type="entry name" value="TRPV"/>
</dbReference>
<keyword evidence="16" id="KW-0675">Receptor</keyword>
<dbReference type="Gene3D" id="1.25.40.20">
    <property type="entry name" value="Ankyrin repeat-containing domain"/>
    <property type="match status" value="1"/>
</dbReference>
<dbReference type="SMR" id="A0A210PVU1"/>
<evidence type="ECO:0000256" key="1">
    <source>
        <dbReference type="ARBA" id="ARBA00004651"/>
    </source>
</evidence>
<dbReference type="PANTHER" id="PTHR10582:SF2">
    <property type="entry name" value="INACTIVE"/>
    <property type="match status" value="1"/>
</dbReference>
<protein>
    <submittedName>
        <fullName evidence="16">Transient receptor potential cation channel subfamily V member 6</fullName>
    </submittedName>
</protein>
<evidence type="ECO:0000256" key="13">
    <source>
        <dbReference type="PROSITE-ProRule" id="PRU00023"/>
    </source>
</evidence>
<evidence type="ECO:0000313" key="16">
    <source>
        <dbReference type="EMBL" id="OWF40586.1"/>
    </source>
</evidence>
<feature type="repeat" description="ANK" evidence="13">
    <location>
        <begin position="32"/>
        <end position="64"/>
    </location>
</feature>
<dbReference type="Pfam" id="PF12796">
    <property type="entry name" value="Ank_2"/>
    <property type="match status" value="1"/>
</dbReference>
<keyword evidence="4" id="KW-0109">Calcium transport</keyword>
<evidence type="ECO:0000256" key="2">
    <source>
        <dbReference type="ARBA" id="ARBA00022448"/>
    </source>
</evidence>
<keyword evidence="9 14" id="KW-1133">Transmembrane helix</keyword>
<feature type="transmembrane region" description="Helical" evidence="14">
    <location>
        <begin position="289"/>
        <end position="308"/>
    </location>
</feature>
<keyword evidence="12" id="KW-0407">Ion channel</keyword>
<evidence type="ECO:0000256" key="11">
    <source>
        <dbReference type="ARBA" id="ARBA00023136"/>
    </source>
</evidence>
<keyword evidence="7" id="KW-0677">Repeat</keyword>
<dbReference type="PROSITE" id="PS50088">
    <property type="entry name" value="ANK_REPEAT"/>
    <property type="match status" value="2"/>
</dbReference>
<feature type="transmembrane region" description="Helical" evidence="14">
    <location>
        <begin position="459"/>
        <end position="480"/>
    </location>
</feature>
<dbReference type="OrthoDB" id="533508at2759"/>
<feature type="transmembrane region" description="Helical" evidence="14">
    <location>
        <begin position="329"/>
        <end position="348"/>
    </location>
</feature>
<dbReference type="PANTHER" id="PTHR10582">
    <property type="entry name" value="TRANSIENT RECEPTOR POTENTIAL ION CHANNEL PROTEIN"/>
    <property type="match status" value="1"/>
</dbReference>
<evidence type="ECO:0000256" key="3">
    <source>
        <dbReference type="ARBA" id="ARBA00022475"/>
    </source>
</evidence>
<sequence>MSTTKVSPDIQITEVSSDEESEKIDSVNLMDTKSSSLHSAIIYGDLEEVTELINNGSSINEKVKGNFSIQSGTKKSKEINYAEMDYYGEYPLAFATSYANEEIYDFLINHGADPDLPDSYGNTVLHVAVVADKIEMFKFCVRHPKKPANTVAKNNANFTPLSLACKLGRHSLFKAMLEMGSLEFWRYSNTTCSAYPLLALDSIGPSGNTNMYSALILIINGETDDHLELLEGGVMRQLLDEKWERYAKKWFFQRLIMAFVHLILISVAVYTRPAEGLLLVHGVKDIVRFVSEILVCIGCVLILIIDIGEVASQGFWAFLKNSRHSPAQTIFLFSCLLIMLCIPLRFTGYETAESVLLIVAVPGSWFYLLFFAKGYPLTGPMIVMTYQMLATDMMKFGSMYGIFVLLFSQVFYFLFQGTEGIPAADNIWETSMTLFQMTLGEFKYDDFEKTKYPALTKTVFVFFMVLVPILLLNMLIAMMGNTYQQVVSKSAKEWRRQWAKIVVVLEKGFTKKNLLKFQMEYSVKLSGEPRVVFGSLPKKDSAVEQRGLVVIKQQNRTVARKKKAAISFWRRANKLIVDQIRHQKKNGLTGQLNVKPSISRRVSMLSDDDNKGFSTMLERLAWEKDIDLTKGKAFMTNPDDIEGITHTAKLTDDK</sequence>
<dbReference type="Pfam" id="PF00520">
    <property type="entry name" value="Ion_trans"/>
    <property type="match status" value="1"/>
</dbReference>
<feature type="transmembrane region" description="Helical" evidence="14">
    <location>
        <begin position="354"/>
        <end position="375"/>
    </location>
</feature>
<dbReference type="SUPFAM" id="SSF48403">
    <property type="entry name" value="Ankyrin repeat"/>
    <property type="match status" value="1"/>
</dbReference>
<feature type="domain" description="Ion transport" evidence="15">
    <location>
        <begin position="251"/>
        <end position="489"/>
    </location>
</feature>
<evidence type="ECO:0000256" key="7">
    <source>
        <dbReference type="ARBA" id="ARBA00022737"/>
    </source>
</evidence>
<evidence type="ECO:0000256" key="9">
    <source>
        <dbReference type="ARBA" id="ARBA00022989"/>
    </source>
</evidence>
<evidence type="ECO:0000256" key="8">
    <source>
        <dbReference type="ARBA" id="ARBA00022837"/>
    </source>
</evidence>
<evidence type="ECO:0000256" key="10">
    <source>
        <dbReference type="ARBA" id="ARBA00023065"/>
    </source>
</evidence>
<dbReference type="GO" id="GO:0005262">
    <property type="term" value="F:calcium channel activity"/>
    <property type="evidence" value="ECO:0007669"/>
    <property type="project" value="UniProtKB-KW"/>
</dbReference>
<keyword evidence="2" id="KW-0813">Transport</keyword>
<reference evidence="16 17" key="1">
    <citation type="journal article" date="2017" name="Nat. Ecol. Evol.">
        <title>Scallop genome provides insights into evolution of bilaterian karyotype and development.</title>
        <authorList>
            <person name="Wang S."/>
            <person name="Zhang J."/>
            <person name="Jiao W."/>
            <person name="Li J."/>
            <person name="Xun X."/>
            <person name="Sun Y."/>
            <person name="Guo X."/>
            <person name="Huan P."/>
            <person name="Dong B."/>
            <person name="Zhang L."/>
            <person name="Hu X."/>
            <person name="Sun X."/>
            <person name="Wang J."/>
            <person name="Zhao C."/>
            <person name="Wang Y."/>
            <person name="Wang D."/>
            <person name="Huang X."/>
            <person name="Wang R."/>
            <person name="Lv J."/>
            <person name="Li Y."/>
            <person name="Zhang Z."/>
            <person name="Liu B."/>
            <person name="Lu W."/>
            <person name="Hui Y."/>
            <person name="Liang J."/>
            <person name="Zhou Z."/>
            <person name="Hou R."/>
            <person name="Li X."/>
            <person name="Liu Y."/>
            <person name="Li H."/>
            <person name="Ning X."/>
            <person name="Lin Y."/>
            <person name="Zhao L."/>
            <person name="Xing Q."/>
            <person name="Dou J."/>
            <person name="Li Y."/>
            <person name="Mao J."/>
            <person name="Guo H."/>
            <person name="Dou H."/>
            <person name="Li T."/>
            <person name="Mu C."/>
            <person name="Jiang W."/>
            <person name="Fu Q."/>
            <person name="Fu X."/>
            <person name="Miao Y."/>
            <person name="Liu J."/>
            <person name="Yu Q."/>
            <person name="Li R."/>
            <person name="Liao H."/>
            <person name="Li X."/>
            <person name="Kong Y."/>
            <person name="Jiang Z."/>
            <person name="Chourrout D."/>
            <person name="Li R."/>
            <person name="Bao Z."/>
        </authorList>
    </citation>
    <scope>NUCLEOTIDE SEQUENCE [LARGE SCALE GENOMIC DNA]</scope>
    <source>
        <strain evidence="16 17">PY_sf001</strain>
    </source>
</reference>
<keyword evidence="8" id="KW-0106">Calcium</keyword>
<comment type="subcellular location">
    <subcellularLocation>
        <location evidence="1">Cell membrane</location>
        <topology evidence="1">Multi-pass membrane protein</topology>
    </subcellularLocation>
</comment>
<proteinExistence type="predicted"/>
<dbReference type="SMART" id="SM00248">
    <property type="entry name" value="ANK"/>
    <property type="match status" value="4"/>
</dbReference>
<feature type="repeat" description="ANK" evidence="13">
    <location>
        <begin position="87"/>
        <end position="119"/>
    </location>
</feature>
<dbReference type="InterPro" id="IPR002110">
    <property type="entry name" value="Ankyrin_rpt"/>
</dbReference>
<keyword evidence="13" id="KW-0040">ANK repeat</keyword>
<keyword evidence="11 14" id="KW-0472">Membrane</keyword>
<dbReference type="InterPro" id="IPR005821">
    <property type="entry name" value="Ion_trans_dom"/>
</dbReference>
<dbReference type="Proteomes" id="UP000242188">
    <property type="component" value="Unassembled WGS sequence"/>
</dbReference>
<gene>
    <name evidence="16" type="ORF">KP79_PYT04463</name>
</gene>
<evidence type="ECO:0000256" key="12">
    <source>
        <dbReference type="ARBA" id="ARBA00023303"/>
    </source>
</evidence>
<evidence type="ECO:0000259" key="15">
    <source>
        <dbReference type="Pfam" id="PF00520"/>
    </source>
</evidence>